<evidence type="ECO:0000256" key="9">
    <source>
        <dbReference type="ARBA" id="ARBA00049893"/>
    </source>
</evidence>
<dbReference type="CDD" id="cd16833">
    <property type="entry name" value="YfiH"/>
    <property type="match status" value="1"/>
</dbReference>
<dbReference type="RefSeq" id="WP_070079328.1">
    <property type="nucleotide sequence ID" value="NZ_CP017415.1"/>
</dbReference>
<dbReference type="KEGG" id="aprs:BI364_14340"/>
<dbReference type="Pfam" id="PF02578">
    <property type="entry name" value="Cu-oxidase_4"/>
    <property type="match status" value="1"/>
</dbReference>
<keyword evidence="6" id="KW-0862">Zinc</keyword>
<name>A0A1D8IRG1_9GAMM</name>
<evidence type="ECO:0000256" key="5">
    <source>
        <dbReference type="ARBA" id="ARBA00022801"/>
    </source>
</evidence>
<evidence type="ECO:0000256" key="4">
    <source>
        <dbReference type="ARBA" id="ARBA00022723"/>
    </source>
</evidence>
<evidence type="ECO:0000256" key="8">
    <source>
        <dbReference type="ARBA" id="ARBA00048968"/>
    </source>
</evidence>
<dbReference type="InterPro" id="IPR038371">
    <property type="entry name" value="Cu_polyphenol_OxRdtase_sf"/>
</dbReference>
<dbReference type="EMBL" id="CP017415">
    <property type="protein sequence ID" value="AOU98975.1"/>
    <property type="molecule type" value="Genomic_DNA"/>
</dbReference>
<comment type="catalytic activity">
    <reaction evidence="1">
        <text>inosine + phosphate = alpha-D-ribose 1-phosphate + hypoxanthine</text>
        <dbReference type="Rhea" id="RHEA:27646"/>
        <dbReference type="ChEBI" id="CHEBI:17368"/>
        <dbReference type="ChEBI" id="CHEBI:17596"/>
        <dbReference type="ChEBI" id="CHEBI:43474"/>
        <dbReference type="ChEBI" id="CHEBI:57720"/>
        <dbReference type="EC" id="2.4.2.1"/>
    </reaction>
    <physiologicalReaction direction="left-to-right" evidence="1">
        <dbReference type="Rhea" id="RHEA:27647"/>
    </physiologicalReaction>
</comment>
<comment type="similarity">
    <text evidence="2 10">Belongs to the purine nucleoside phosphorylase YfiH/LACC1 family.</text>
</comment>
<dbReference type="AlphaFoldDB" id="A0A1D8IRG1"/>
<dbReference type="GO" id="GO:0016787">
    <property type="term" value="F:hydrolase activity"/>
    <property type="evidence" value="ECO:0007669"/>
    <property type="project" value="UniProtKB-KW"/>
</dbReference>
<comment type="catalytic activity">
    <reaction evidence="9">
        <text>S-methyl-5'-thioadenosine + phosphate = 5-(methylsulfanyl)-alpha-D-ribose 1-phosphate + adenine</text>
        <dbReference type="Rhea" id="RHEA:11852"/>
        <dbReference type="ChEBI" id="CHEBI:16708"/>
        <dbReference type="ChEBI" id="CHEBI:17509"/>
        <dbReference type="ChEBI" id="CHEBI:43474"/>
        <dbReference type="ChEBI" id="CHEBI:58533"/>
        <dbReference type="EC" id="2.4.2.28"/>
    </reaction>
    <physiologicalReaction direction="left-to-right" evidence="9">
        <dbReference type="Rhea" id="RHEA:11853"/>
    </physiologicalReaction>
</comment>
<gene>
    <name evidence="11" type="ORF">BI364_14340</name>
</gene>
<protein>
    <recommendedName>
        <fullName evidence="10">Purine nucleoside phosphorylase</fullName>
    </recommendedName>
</protein>
<evidence type="ECO:0000256" key="1">
    <source>
        <dbReference type="ARBA" id="ARBA00000553"/>
    </source>
</evidence>
<evidence type="ECO:0000256" key="10">
    <source>
        <dbReference type="RuleBase" id="RU361274"/>
    </source>
</evidence>
<dbReference type="Proteomes" id="UP000095401">
    <property type="component" value="Chromosome"/>
</dbReference>
<proteinExistence type="inferred from homology"/>
<keyword evidence="3" id="KW-0808">Transferase</keyword>
<dbReference type="Gene3D" id="3.60.140.10">
    <property type="entry name" value="CNF1/YfiH-like putative cysteine hydrolases"/>
    <property type="match status" value="1"/>
</dbReference>
<evidence type="ECO:0000256" key="6">
    <source>
        <dbReference type="ARBA" id="ARBA00022833"/>
    </source>
</evidence>
<dbReference type="PANTHER" id="PTHR30616:SF2">
    <property type="entry name" value="PURINE NUCLEOSIDE PHOSPHORYLASE LACC1"/>
    <property type="match status" value="1"/>
</dbReference>
<organism evidence="11 12">
    <name type="scientific">Acidihalobacter yilgarnensis</name>
    <dbReference type="NCBI Taxonomy" id="2819280"/>
    <lineage>
        <taxon>Bacteria</taxon>
        <taxon>Pseudomonadati</taxon>
        <taxon>Pseudomonadota</taxon>
        <taxon>Gammaproteobacteria</taxon>
        <taxon>Chromatiales</taxon>
        <taxon>Ectothiorhodospiraceae</taxon>
        <taxon>Acidihalobacter</taxon>
    </lineage>
</organism>
<evidence type="ECO:0000313" key="11">
    <source>
        <dbReference type="EMBL" id="AOU98975.1"/>
    </source>
</evidence>
<comment type="catalytic activity">
    <reaction evidence="7">
        <text>adenosine + H2O + H(+) = inosine + NH4(+)</text>
        <dbReference type="Rhea" id="RHEA:24408"/>
        <dbReference type="ChEBI" id="CHEBI:15377"/>
        <dbReference type="ChEBI" id="CHEBI:15378"/>
        <dbReference type="ChEBI" id="CHEBI:16335"/>
        <dbReference type="ChEBI" id="CHEBI:17596"/>
        <dbReference type="ChEBI" id="CHEBI:28938"/>
        <dbReference type="EC" id="3.5.4.4"/>
    </reaction>
    <physiologicalReaction direction="left-to-right" evidence="7">
        <dbReference type="Rhea" id="RHEA:24409"/>
    </physiologicalReaction>
</comment>
<dbReference type="SUPFAM" id="SSF64438">
    <property type="entry name" value="CNF1/YfiH-like putative cysteine hydrolases"/>
    <property type="match status" value="1"/>
</dbReference>
<evidence type="ECO:0000256" key="7">
    <source>
        <dbReference type="ARBA" id="ARBA00047989"/>
    </source>
</evidence>
<evidence type="ECO:0000256" key="2">
    <source>
        <dbReference type="ARBA" id="ARBA00007353"/>
    </source>
</evidence>
<keyword evidence="4" id="KW-0479">Metal-binding</keyword>
<reference evidence="12" key="1">
    <citation type="submission" date="2016-09" db="EMBL/GenBank/DDBJ databases">
        <title>Acidihalobacter prosperus F5.</title>
        <authorList>
            <person name="Khaleque H.N."/>
            <person name="Ramsay J.P."/>
            <person name="Kaksonen A.H."/>
            <person name="Boxall N.J."/>
            <person name="Watkin E.L.J."/>
        </authorList>
    </citation>
    <scope>NUCLEOTIDE SEQUENCE [LARGE SCALE GENOMIC DNA]</scope>
    <source>
        <strain evidence="12">F5</strain>
    </source>
</reference>
<comment type="catalytic activity">
    <reaction evidence="8">
        <text>adenosine + phosphate = alpha-D-ribose 1-phosphate + adenine</text>
        <dbReference type="Rhea" id="RHEA:27642"/>
        <dbReference type="ChEBI" id="CHEBI:16335"/>
        <dbReference type="ChEBI" id="CHEBI:16708"/>
        <dbReference type="ChEBI" id="CHEBI:43474"/>
        <dbReference type="ChEBI" id="CHEBI:57720"/>
        <dbReference type="EC" id="2.4.2.1"/>
    </reaction>
    <physiologicalReaction direction="left-to-right" evidence="8">
        <dbReference type="Rhea" id="RHEA:27643"/>
    </physiologicalReaction>
</comment>
<dbReference type="InterPro" id="IPR011324">
    <property type="entry name" value="Cytotoxic_necrot_fac-like_cat"/>
</dbReference>
<dbReference type="GO" id="GO:0005507">
    <property type="term" value="F:copper ion binding"/>
    <property type="evidence" value="ECO:0007669"/>
    <property type="project" value="TreeGrafter"/>
</dbReference>
<dbReference type="InterPro" id="IPR003730">
    <property type="entry name" value="Cu_polyphenol_OxRdtase"/>
</dbReference>
<dbReference type="GO" id="GO:0017061">
    <property type="term" value="F:S-methyl-5-thioadenosine phosphorylase activity"/>
    <property type="evidence" value="ECO:0007669"/>
    <property type="project" value="UniProtKB-EC"/>
</dbReference>
<dbReference type="PANTHER" id="PTHR30616">
    <property type="entry name" value="UNCHARACTERIZED PROTEIN YFIH"/>
    <property type="match status" value="1"/>
</dbReference>
<sequence length="250" mass="26701">MTDALPDGWLRPDWPAPIKVQALTTTRVGGISEGFYSGLNLGVHVGDTPAVVAENRMRLRIAAGLPSEPIWLSQVHGHDVATLAADSAPGIEADAAVTTNPGIVCAVLTADCLPVLFCDRAGTRVGVAHAGWRGLADGVLESTVSALAAPPAELMAWLGPAIGPRAFEVGDEVRERFLDQDPQMTSAFTPSPQGRWLADLYVLARFRLALAGVTVVYGGHYCTHTDPSRFYSYRRDGVTGRMASLIWLVR</sequence>
<accession>A0A1D8IRG1</accession>
<dbReference type="NCBIfam" id="TIGR00726">
    <property type="entry name" value="peptidoglycan editing factor PgeF"/>
    <property type="match status" value="1"/>
</dbReference>
<evidence type="ECO:0000313" key="12">
    <source>
        <dbReference type="Proteomes" id="UP000095401"/>
    </source>
</evidence>
<evidence type="ECO:0000256" key="3">
    <source>
        <dbReference type="ARBA" id="ARBA00022679"/>
    </source>
</evidence>
<keyword evidence="5" id="KW-0378">Hydrolase</keyword>
<keyword evidence="12" id="KW-1185">Reference proteome</keyword>